<name>A0A5B6UX97_9ROSI</name>
<gene>
    <name evidence="1" type="ORF">EPI10_028471</name>
</gene>
<dbReference type="AlphaFoldDB" id="A0A5B6UX97"/>
<dbReference type="OrthoDB" id="996762at2759"/>
<evidence type="ECO:0000313" key="1">
    <source>
        <dbReference type="EMBL" id="KAA3461938.1"/>
    </source>
</evidence>
<dbReference type="Gene3D" id="3.30.420.10">
    <property type="entry name" value="Ribonuclease H-like superfamily/Ribonuclease H"/>
    <property type="match status" value="1"/>
</dbReference>
<dbReference type="Proteomes" id="UP000325315">
    <property type="component" value="Unassembled WGS sequence"/>
</dbReference>
<dbReference type="GO" id="GO:0003676">
    <property type="term" value="F:nucleic acid binding"/>
    <property type="evidence" value="ECO:0007669"/>
    <property type="project" value="InterPro"/>
</dbReference>
<protein>
    <submittedName>
        <fullName evidence="1">DNA/RNA polymerases superfamily protein</fullName>
    </submittedName>
</protein>
<reference evidence="2" key="1">
    <citation type="journal article" date="2019" name="Plant Biotechnol. J.">
        <title>Genome sequencing of the Australian wild diploid species Gossypium australe highlights disease resistance and delayed gland morphogenesis.</title>
        <authorList>
            <person name="Cai Y."/>
            <person name="Cai X."/>
            <person name="Wang Q."/>
            <person name="Wang P."/>
            <person name="Zhang Y."/>
            <person name="Cai C."/>
            <person name="Xu Y."/>
            <person name="Wang K."/>
            <person name="Zhou Z."/>
            <person name="Wang C."/>
            <person name="Geng S."/>
            <person name="Li B."/>
            <person name="Dong Q."/>
            <person name="Hou Y."/>
            <person name="Wang H."/>
            <person name="Ai P."/>
            <person name="Liu Z."/>
            <person name="Yi F."/>
            <person name="Sun M."/>
            <person name="An G."/>
            <person name="Cheng J."/>
            <person name="Zhang Y."/>
            <person name="Shi Q."/>
            <person name="Xie Y."/>
            <person name="Shi X."/>
            <person name="Chang Y."/>
            <person name="Huang F."/>
            <person name="Chen Y."/>
            <person name="Hong S."/>
            <person name="Mi L."/>
            <person name="Sun Q."/>
            <person name="Zhang L."/>
            <person name="Zhou B."/>
            <person name="Peng R."/>
            <person name="Zhang X."/>
            <person name="Liu F."/>
        </authorList>
    </citation>
    <scope>NUCLEOTIDE SEQUENCE [LARGE SCALE GENOMIC DNA]</scope>
    <source>
        <strain evidence="2">cv. PA1801</strain>
    </source>
</reference>
<dbReference type="InterPro" id="IPR036397">
    <property type="entry name" value="RNaseH_sf"/>
</dbReference>
<dbReference type="PANTHER" id="PTHR45835">
    <property type="entry name" value="YALI0A06105P"/>
    <property type="match status" value="1"/>
</dbReference>
<proteinExistence type="predicted"/>
<comment type="caution">
    <text evidence="1">The sequence shown here is derived from an EMBL/GenBank/DDBJ whole genome shotgun (WGS) entry which is preliminary data.</text>
</comment>
<sequence length="77" mass="9129">MLRAFLIDFESNWERCLPLAKFMYNNNFQSSIQMALYEALYGLKVIRDRLKVASDRQKSYADLKRQDIECIVGDKVF</sequence>
<accession>A0A5B6UX97</accession>
<organism evidence="1 2">
    <name type="scientific">Gossypium australe</name>
    <dbReference type="NCBI Taxonomy" id="47621"/>
    <lineage>
        <taxon>Eukaryota</taxon>
        <taxon>Viridiplantae</taxon>
        <taxon>Streptophyta</taxon>
        <taxon>Embryophyta</taxon>
        <taxon>Tracheophyta</taxon>
        <taxon>Spermatophyta</taxon>
        <taxon>Magnoliopsida</taxon>
        <taxon>eudicotyledons</taxon>
        <taxon>Gunneridae</taxon>
        <taxon>Pentapetalae</taxon>
        <taxon>rosids</taxon>
        <taxon>malvids</taxon>
        <taxon>Malvales</taxon>
        <taxon>Malvaceae</taxon>
        <taxon>Malvoideae</taxon>
        <taxon>Gossypium</taxon>
    </lineage>
</organism>
<dbReference type="PANTHER" id="PTHR45835:SF99">
    <property type="entry name" value="CHROMO DOMAIN-CONTAINING PROTEIN-RELATED"/>
    <property type="match status" value="1"/>
</dbReference>
<keyword evidence="2" id="KW-1185">Reference proteome</keyword>
<evidence type="ECO:0000313" key="2">
    <source>
        <dbReference type="Proteomes" id="UP000325315"/>
    </source>
</evidence>
<dbReference type="EMBL" id="SMMG02000009">
    <property type="protein sequence ID" value="KAA3461938.1"/>
    <property type="molecule type" value="Genomic_DNA"/>
</dbReference>